<evidence type="ECO:0000259" key="2">
    <source>
        <dbReference type="PROSITE" id="PS51184"/>
    </source>
</evidence>
<accession>A0A7S2USI2</accession>
<feature type="compositionally biased region" description="Acidic residues" evidence="1">
    <location>
        <begin position="75"/>
        <end position="90"/>
    </location>
</feature>
<feature type="region of interest" description="Disordered" evidence="1">
    <location>
        <begin position="69"/>
        <end position="95"/>
    </location>
</feature>
<dbReference type="InterPro" id="IPR050910">
    <property type="entry name" value="JMJD6_ArgDemeth/LysHydrox"/>
</dbReference>
<dbReference type="PANTHER" id="PTHR12480">
    <property type="entry name" value="ARGININE DEMETHYLASE AND LYSYL-HYDROXYLASE JMJD"/>
    <property type="match status" value="1"/>
</dbReference>
<feature type="domain" description="JmjC" evidence="2">
    <location>
        <begin position="385"/>
        <end position="505"/>
    </location>
</feature>
<proteinExistence type="predicted"/>
<evidence type="ECO:0000256" key="1">
    <source>
        <dbReference type="SAM" id="MobiDB-lite"/>
    </source>
</evidence>
<dbReference type="SUPFAM" id="SSF51197">
    <property type="entry name" value="Clavaminate synthase-like"/>
    <property type="match status" value="1"/>
</dbReference>
<gene>
    <name evidence="3" type="ORF">ASEP1449_LOCUS18835</name>
</gene>
<protein>
    <recommendedName>
        <fullName evidence="2">JmjC domain-containing protein</fullName>
    </recommendedName>
</protein>
<organism evidence="3">
    <name type="scientific">Attheya septentrionalis</name>
    <dbReference type="NCBI Taxonomy" id="420275"/>
    <lineage>
        <taxon>Eukaryota</taxon>
        <taxon>Sar</taxon>
        <taxon>Stramenopiles</taxon>
        <taxon>Ochrophyta</taxon>
        <taxon>Bacillariophyta</taxon>
        <taxon>Coscinodiscophyceae</taxon>
        <taxon>Chaetocerotophycidae</taxon>
        <taxon>Chaetocerotales</taxon>
        <taxon>Attheyaceae</taxon>
        <taxon>Attheya</taxon>
    </lineage>
</organism>
<evidence type="ECO:0000313" key="3">
    <source>
        <dbReference type="EMBL" id="CAD9827001.1"/>
    </source>
</evidence>
<name>A0A7S2USI2_9STRA</name>
<dbReference type="AlphaFoldDB" id="A0A7S2USI2"/>
<dbReference type="PROSITE" id="PS51184">
    <property type="entry name" value="JMJC"/>
    <property type="match status" value="1"/>
</dbReference>
<feature type="region of interest" description="Disordered" evidence="1">
    <location>
        <begin position="1"/>
        <end position="28"/>
    </location>
</feature>
<dbReference type="InterPro" id="IPR003347">
    <property type="entry name" value="JmjC_dom"/>
</dbReference>
<reference evidence="3" key="1">
    <citation type="submission" date="2021-01" db="EMBL/GenBank/DDBJ databases">
        <authorList>
            <person name="Corre E."/>
            <person name="Pelletier E."/>
            <person name="Niang G."/>
            <person name="Scheremetjew M."/>
            <person name="Finn R."/>
            <person name="Kale V."/>
            <person name="Holt S."/>
            <person name="Cochrane G."/>
            <person name="Meng A."/>
            <person name="Brown T."/>
            <person name="Cohen L."/>
        </authorList>
    </citation>
    <scope>NUCLEOTIDE SEQUENCE</scope>
    <source>
        <strain evidence="3">CCMP2084</strain>
    </source>
</reference>
<dbReference type="EMBL" id="HBHQ01027803">
    <property type="protein sequence ID" value="CAD9827001.1"/>
    <property type="molecule type" value="Transcribed_RNA"/>
</dbReference>
<sequence length="505" mass="56827">MQEGYSTRVGDAAAEEEEEENISYHSNNDDYPTLLALTGVRIRHEPILEEHISRALGMASHRVSVVEVLANDSTSGDDGDDDDDDDDDDEKCNGDTKVHFVVFPDETTNNYDGCENENERTAEEVAQQMNVWIMERTTTSNKETHAHERDGWLRAEEAQCTVVTEMEEEVWIESEEDALELWRDMSEDARTCHLAAVPSPDGVLVLPSHTNPTLDSTNNNSTIRNNAAGEQEFVSPTRAQLKRDPSLLEFDNVRRVHASELHTVSSWNEPIVIVDIMSSTTSEDQDVFFSRERLVERFGDVEVRTGNRNTLVENGFVNSKPMTLRDAILDTCTFTTDSSHTTGSDFECSRIVFSPVQELPDTFRETLESLMIHNSSLPPLLVPSHDDDDDDSTCFLPTLLVPKNDNKKYTLCLGSEGFGIGFHRHGAALFSLVVGRKKWYMGPPDLLDHDENGETKGDTHPAFYTTKSTHKCLQQPGEVLYVPDQWYHEIFNLEYTAGIQTLSSI</sequence>
<dbReference type="Gene3D" id="2.60.120.650">
    <property type="entry name" value="Cupin"/>
    <property type="match status" value="1"/>
</dbReference>